<evidence type="ECO:0000313" key="6">
    <source>
        <dbReference type="Proteomes" id="UP000288892"/>
    </source>
</evidence>
<feature type="region of interest" description="Disordered" evidence="1">
    <location>
        <begin position="163"/>
        <end position="190"/>
    </location>
</feature>
<feature type="transmembrane region" description="Helical" evidence="2">
    <location>
        <begin position="117"/>
        <end position="143"/>
    </location>
</feature>
<name>A0A3S3STC9_9BACT</name>
<evidence type="ECO:0000313" key="4">
    <source>
        <dbReference type="EMBL" id="RWX51140.1"/>
    </source>
</evidence>
<keyword evidence="2" id="KW-1133">Transmembrane helix</keyword>
<evidence type="ECO:0000313" key="3">
    <source>
        <dbReference type="EMBL" id="RWX49517.1"/>
    </source>
</evidence>
<gene>
    <name evidence="3" type="ORF">VU00_12421</name>
    <name evidence="4" type="ORF">VU01_12012</name>
</gene>
<dbReference type="Proteomes" id="UP000287615">
    <property type="component" value="Unassembled WGS sequence"/>
</dbReference>
<feature type="compositionally biased region" description="Basic and acidic residues" evidence="1">
    <location>
        <begin position="163"/>
        <end position="173"/>
    </location>
</feature>
<protein>
    <submittedName>
        <fullName evidence="3">Uncharacterized protein</fullName>
    </submittedName>
</protein>
<dbReference type="EMBL" id="MTKS01000201">
    <property type="protein sequence ID" value="RWX51140.1"/>
    <property type="molecule type" value="Genomic_DNA"/>
</dbReference>
<keyword evidence="6" id="KW-1185">Reference proteome</keyword>
<proteinExistence type="predicted"/>
<evidence type="ECO:0000313" key="5">
    <source>
        <dbReference type="Proteomes" id="UP000287615"/>
    </source>
</evidence>
<reference evidence="5 6" key="1">
    <citation type="submission" date="2017-01" db="EMBL/GenBank/DDBJ databases">
        <title>The cable genome- insights into the physiology and evolution of filamentous bacteria capable of sulfide oxidation via long distance electron transfer.</title>
        <authorList>
            <person name="Schreiber L."/>
            <person name="Bjerg J.T."/>
            <person name="Boggild A."/>
            <person name="Van De Vossenberg J."/>
            <person name="Meysman F."/>
            <person name="Nielsen L.P."/>
            <person name="Schramm A."/>
            <person name="Kjeldsen K.U."/>
        </authorList>
    </citation>
    <scope>NUCLEOTIDE SEQUENCE [LARGE SCALE GENOMIC DNA]</scope>
    <source>
        <strain evidence="3">A3</strain>
        <strain evidence="4">A5</strain>
    </source>
</reference>
<organism evidence="3 5">
    <name type="scientific">Candidatus Electrothrix marina</name>
    <dbReference type="NCBI Taxonomy" id="1859130"/>
    <lineage>
        <taxon>Bacteria</taxon>
        <taxon>Pseudomonadati</taxon>
        <taxon>Thermodesulfobacteriota</taxon>
        <taxon>Desulfobulbia</taxon>
        <taxon>Desulfobulbales</taxon>
        <taxon>Desulfobulbaceae</taxon>
        <taxon>Candidatus Electrothrix</taxon>
    </lineage>
</organism>
<sequence length="190" mass="21757">MEKFSGSEDLYNELVENSDDHWLLGLVAFAVIEEQKIEWMKHQRANNDAAPSYEEVQNWYEQQPEGVLLRAKDTAEARLKDYSNDIIELVLEEQRKEIEESIIVNEIRETKKFWPQFGVNLAGGFASALLFAALLVIVAFFVLNDTSPVQIGAELRENLTIEEQQHGKERSNEQKNSNGSIKSVEKQDSK</sequence>
<dbReference type="AlphaFoldDB" id="A0A3S3STC9"/>
<evidence type="ECO:0000256" key="1">
    <source>
        <dbReference type="SAM" id="MobiDB-lite"/>
    </source>
</evidence>
<keyword evidence="2" id="KW-0472">Membrane</keyword>
<dbReference type="Proteomes" id="UP000288892">
    <property type="component" value="Unassembled WGS sequence"/>
</dbReference>
<evidence type="ECO:0000256" key="2">
    <source>
        <dbReference type="SAM" id="Phobius"/>
    </source>
</evidence>
<accession>A0A3S3STC9</accession>
<comment type="caution">
    <text evidence="3">The sequence shown here is derived from an EMBL/GenBank/DDBJ whole genome shotgun (WGS) entry which is preliminary data.</text>
</comment>
<keyword evidence="2" id="KW-0812">Transmembrane</keyword>
<dbReference type="EMBL" id="MTKR01000242">
    <property type="protein sequence ID" value="RWX49517.1"/>
    <property type="molecule type" value="Genomic_DNA"/>
</dbReference>